<protein>
    <submittedName>
        <fullName evidence="15">Glutamine synthetase 2 (Glutamate--ammonia ligase 2)</fullName>
        <ecNumber evidence="15">6.3.1.2</ecNumber>
    </submittedName>
</protein>
<keyword evidence="3 9" id="KW-0479">Metal-binding</keyword>
<dbReference type="GO" id="GO:0006542">
    <property type="term" value="P:glutamine biosynthetic process"/>
    <property type="evidence" value="ECO:0007669"/>
    <property type="project" value="InterPro"/>
</dbReference>
<feature type="binding site" evidence="9">
    <location>
        <position position="155"/>
    </location>
    <ligand>
        <name>Mg(2+)</name>
        <dbReference type="ChEBI" id="CHEBI:18420"/>
        <label>1</label>
    </ligand>
</feature>
<evidence type="ECO:0000259" key="13">
    <source>
        <dbReference type="PROSITE" id="PS51986"/>
    </source>
</evidence>
<evidence type="ECO:0000256" key="8">
    <source>
        <dbReference type="PIRSR" id="PIRSR604809-2"/>
    </source>
</evidence>
<dbReference type="HOGENOM" id="CLU_017290_1_3_11"/>
<feature type="binding site" evidence="9">
    <location>
        <position position="366"/>
    </location>
    <ligand>
        <name>Mg(2+)</name>
        <dbReference type="ChEBI" id="CHEBI:18420"/>
        <label>1</label>
    </ligand>
</feature>
<feature type="binding site" evidence="9">
    <location>
        <position position="220"/>
    </location>
    <ligand>
        <name>Mg(2+)</name>
        <dbReference type="ChEBI" id="CHEBI:18420"/>
        <label>1</label>
    </ligand>
</feature>
<feature type="binding site" evidence="8">
    <location>
        <position position="346"/>
    </location>
    <ligand>
        <name>ATP</name>
        <dbReference type="ChEBI" id="CHEBI:30616"/>
    </ligand>
</feature>
<dbReference type="STRING" id="326424.FRAAL5165"/>
<evidence type="ECO:0000256" key="9">
    <source>
        <dbReference type="PIRSR" id="PIRSR604809-3"/>
    </source>
</evidence>
<dbReference type="FunFam" id="3.10.20.70:FF:000002">
    <property type="entry name" value="Glutamine synthetase I"/>
    <property type="match status" value="1"/>
</dbReference>
<feature type="domain" description="GS beta-grasp" evidence="13">
    <location>
        <begin position="40"/>
        <end position="125"/>
    </location>
</feature>
<dbReference type="AlphaFoldDB" id="Q0RFE0"/>
<dbReference type="PANTHER" id="PTHR43785:SF11">
    <property type="entry name" value="GAMMA-GLUTAMYLPOLYAMINE SYNTHETASE GLNA2"/>
    <property type="match status" value="1"/>
</dbReference>
<dbReference type="InterPro" id="IPR004809">
    <property type="entry name" value="Gln_synth_I"/>
</dbReference>
<dbReference type="NCBIfam" id="TIGR00653">
    <property type="entry name" value="GlnA"/>
    <property type="match status" value="1"/>
</dbReference>
<feature type="binding site" evidence="7">
    <location>
        <position position="368"/>
    </location>
    <ligand>
        <name>L-glutamate</name>
        <dbReference type="ChEBI" id="CHEBI:29985"/>
    </ligand>
</feature>
<dbReference type="PROSITE" id="PS00181">
    <property type="entry name" value="GLNA_ATP"/>
    <property type="match status" value="1"/>
</dbReference>
<sequence>MSSLGSGQADRAARMVESPPQRGGTMDKQQEFVLRTLEERDIRFVRLWFTDVLGYLKSVEIAPAELEGALAEGIGFDGSAIEGFARVHEADMLARPDPSTFQVLPWRGEHPLTARMFCDLIMPDGAPAATDSRWVLRRALARAADAGFTFYTHPEIEFFLLKEPPKRGGPMPAPVDESGYFDLTPNDISHDFRQQAISMLERLGISVEFSHHEVAPGQQEIDLRYADALTIADNIMTFRQVVKEVALRQGIYATFMPKPFGDQAGSGMHTHLSLFEGDRNAFHDPTDEYQLSKVAKAFIAGLLTHAAEITAVTNQWVNSYKRLIGDQRLGEVLEAPAYVCWGHNNRSALVRVPLYKLHKSQATRVEFRLPDSACNPYLTFALVLAAGLRGVQGGYDLPAPAADDVWTLTDVQRQERGITALPGSLAEAITVMERSSLVRETLGDELFEFFLRNKRAEWQDYRRQVTPFEIDRYLPVL</sequence>
<dbReference type="InterPro" id="IPR008147">
    <property type="entry name" value="Gln_synt_N"/>
</dbReference>
<feature type="binding site" evidence="9">
    <location>
        <position position="269"/>
    </location>
    <ligand>
        <name>Mg(2+)</name>
        <dbReference type="ChEBI" id="CHEBI:18420"/>
        <label>1</label>
    </ligand>
</feature>
<feature type="binding site" evidence="7">
    <location>
        <position position="334"/>
    </location>
    <ligand>
        <name>L-glutamate</name>
        <dbReference type="ChEBI" id="CHEBI:29985"/>
    </ligand>
</feature>
<dbReference type="SMART" id="SM01230">
    <property type="entry name" value="Gln-synt_C"/>
    <property type="match status" value="1"/>
</dbReference>
<dbReference type="Gene3D" id="3.10.20.70">
    <property type="entry name" value="Glutamine synthetase, N-terminal domain"/>
    <property type="match status" value="1"/>
</dbReference>
<feature type="binding site" evidence="8">
    <location>
        <begin position="271"/>
        <end position="273"/>
    </location>
    <ligand>
        <name>ATP</name>
        <dbReference type="ChEBI" id="CHEBI:30616"/>
    </ligand>
</feature>
<keyword evidence="5 8" id="KW-0067">ATP-binding</keyword>
<dbReference type="GO" id="GO:0005524">
    <property type="term" value="F:ATP binding"/>
    <property type="evidence" value="ECO:0007669"/>
    <property type="project" value="UniProtKB-KW"/>
</dbReference>
<dbReference type="Pfam" id="PF00120">
    <property type="entry name" value="Gln-synt_C"/>
    <property type="match status" value="1"/>
</dbReference>
<evidence type="ECO:0000256" key="2">
    <source>
        <dbReference type="ARBA" id="ARBA00022598"/>
    </source>
</evidence>
<feature type="binding site" evidence="9">
    <location>
        <position position="157"/>
    </location>
    <ligand>
        <name>Mg(2+)</name>
        <dbReference type="ChEBI" id="CHEBI:18420"/>
        <label>1</label>
    </ligand>
</feature>
<reference evidence="15 16" key="1">
    <citation type="journal article" date="2007" name="Genome Res.">
        <title>Genome characteristics of facultatively symbiotic Frankia sp. strains reflect host range and host plant biogeography.</title>
        <authorList>
            <person name="Normand P."/>
            <person name="Lapierre P."/>
            <person name="Tisa L.S."/>
            <person name="Gogarten J.P."/>
            <person name="Alloisio N."/>
            <person name="Bagnarol E."/>
            <person name="Bassi C.A."/>
            <person name="Berry A.M."/>
            <person name="Bickhart D.M."/>
            <person name="Choisne N."/>
            <person name="Couloux A."/>
            <person name="Cournoyer B."/>
            <person name="Cruveiller S."/>
            <person name="Daubin V."/>
            <person name="Demange N."/>
            <person name="Francino M.P."/>
            <person name="Goltsman E."/>
            <person name="Huang Y."/>
            <person name="Kopp O.R."/>
            <person name="Labarre L."/>
            <person name="Lapidus A."/>
            <person name="Lavire C."/>
            <person name="Marechal J."/>
            <person name="Martinez M."/>
            <person name="Mastronunzio J.E."/>
            <person name="Mullin B.C."/>
            <person name="Niemann J."/>
            <person name="Pujic P."/>
            <person name="Rawnsley T."/>
            <person name="Rouy Z."/>
            <person name="Schenowitz C."/>
            <person name="Sellstedt A."/>
            <person name="Tavares F."/>
            <person name="Tomkins J.P."/>
            <person name="Vallenet D."/>
            <person name="Valverde C."/>
            <person name="Wall L.G."/>
            <person name="Wang Y."/>
            <person name="Medigue C."/>
            <person name="Benson D.R."/>
        </authorList>
    </citation>
    <scope>NUCLEOTIDE SEQUENCE [LARGE SCALE GENOMIC DNA]</scope>
    <source>
        <strain evidence="16">DSM 45986 / CECT 9034 / ACN14a</strain>
    </source>
</reference>
<dbReference type="PROSITE" id="PS51986">
    <property type="entry name" value="GS_BETA_GRASP"/>
    <property type="match status" value="1"/>
</dbReference>
<gene>
    <name evidence="15" type="primary">glnA1</name>
    <name evidence="15" type="ordered locus">FRAAL5165</name>
</gene>
<feature type="binding site" evidence="9">
    <location>
        <position position="213"/>
    </location>
    <ligand>
        <name>Mg(2+)</name>
        <dbReference type="ChEBI" id="CHEBI:18420"/>
        <label>1</label>
    </ligand>
</feature>
<evidence type="ECO:0000256" key="6">
    <source>
        <dbReference type="ARBA" id="ARBA00022842"/>
    </source>
</evidence>
<feature type="domain" description="GS catalytic" evidence="14">
    <location>
        <begin position="132"/>
        <end position="477"/>
    </location>
</feature>
<accession>Q0RFE0</accession>
<dbReference type="InterPro" id="IPR014746">
    <property type="entry name" value="Gln_synth/guanido_kin_cat_dom"/>
</dbReference>
<comment type="cofactor">
    <cofactor evidence="9">
        <name>Mg(2+)</name>
        <dbReference type="ChEBI" id="CHEBI:18420"/>
    </cofactor>
    <text evidence="9">Binds 2 Mg(2+) ions per subunit.</text>
</comment>
<feature type="region of interest" description="Disordered" evidence="12">
    <location>
        <begin position="1"/>
        <end position="29"/>
    </location>
</feature>
<evidence type="ECO:0000256" key="3">
    <source>
        <dbReference type="ARBA" id="ARBA00022723"/>
    </source>
</evidence>
<keyword evidence="6 9" id="KW-0460">Magnesium</keyword>
<evidence type="ECO:0000256" key="11">
    <source>
        <dbReference type="RuleBase" id="RU000384"/>
    </source>
</evidence>
<dbReference type="InterPro" id="IPR036651">
    <property type="entry name" value="Gln_synt_N_sf"/>
</dbReference>
<feature type="binding site" evidence="7">
    <location>
        <position position="346"/>
    </location>
    <ligand>
        <name>L-glutamate</name>
        <dbReference type="ChEBI" id="CHEBI:29985"/>
    </ligand>
</feature>
<dbReference type="Proteomes" id="UP000000657">
    <property type="component" value="Chromosome"/>
</dbReference>
<evidence type="ECO:0000259" key="14">
    <source>
        <dbReference type="PROSITE" id="PS51987"/>
    </source>
</evidence>
<dbReference type="PANTHER" id="PTHR43785">
    <property type="entry name" value="GAMMA-GLUTAMYLPUTRESCINE SYNTHETASE"/>
    <property type="match status" value="1"/>
</dbReference>
<proteinExistence type="inferred from homology"/>
<evidence type="ECO:0000256" key="7">
    <source>
        <dbReference type="PIRSR" id="PIRSR604809-1"/>
    </source>
</evidence>
<feature type="binding site" evidence="7">
    <location>
        <position position="322"/>
    </location>
    <ligand>
        <name>L-glutamate</name>
        <dbReference type="ChEBI" id="CHEBI:29985"/>
    </ligand>
</feature>
<organism evidence="15 16">
    <name type="scientific">Frankia alni (strain DSM 45986 / CECT 9034 / ACN14a)</name>
    <dbReference type="NCBI Taxonomy" id="326424"/>
    <lineage>
        <taxon>Bacteria</taxon>
        <taxon>Bacillati</taxon>
        <taxon>Actinomycetota</taxon>
        <taxon>Actinomycetes</taxon>
        <taxon>Frankiales</taxon>
        <taxon>Frankiaceae</taxon>
        <taxon>Frankia</taxon>
    </lineage>
</organism>
<keyword evidence="2 15" id="KW-0436">Ligase</keyword>
<dbReference type="SUPFAM" id="SSF55931">
    <property type="entry name" value="Glutamine synthetase/guanido kinase"/>
    <property type="match status" value="1"/>
</dbReference>
<dbReference type="EMBL" id="CT573213">
    <property type="protein sequence ID" value="CAJ63805.1"/>
    <property type="molecule type" value="Genomic_DNA"/>
</dbReference>
<dbReference type="EC" id="6.3.1.2" evidence="15"/>
<evidence type="ECO:0000256" key="10">
    <source>
        <dbReference type="PROSITE-ProRule" id="PRU01330"/>
    </source>
</evidence>
<evidence type="ECO:0000256" key="4">
    <source>
        <dbReference type="ARBA" id="ARBA00022741"/>
    </source>
</evidence>
<comment type="similarity">
    <text evidence="1 10 11">Belongs to the glutamine synthetase family.</text>
</comment>
<evidence type="ECO:0000313" key="16">
    <source>
        <dbReference type="Proteomes" id="UP000000657"/>
    </source>
</evidence>
<evidence type="ECO:0000313" key="15">
    <source>
        <dbReference type="EMBL" id="CAJ63805.1"/>
    </source>
</evidence>
<dbReference type="SUPFAM" id="SSF54368">
    <property type="entry name" value="Glutamine synthetase, N-terminal domain"/>
    <property type="match status" value="1"/>
</dbReference>
<evidence type="ECO:0000256" key="5">
    <source>
        <dbReference type="ARBA" id="ARBA00022840"/>
    </source>
</evidence>
<keyword evidence="16" id="KW-1185">Reference proteome</keyword>
<evidence type="ECO:0000256" key="1">
    <source>
        <dbReference type="ARBA" id="ARBA00009897"/>
    </source>
</evidence>
<dbReference type="GO" id="GO:0004356">
    <property type="term" value="F:glutamine synthetase activity"/>
    <property type="evidence" value="ECO:0007669"/>
    <property type="project" value="UniProtKB-EC"/>
</dbReference>
<dbReference type="FunFam" id="3.30.590.10:FF:000003">
    <property type="entry name" value="Glutamine synthetase 2"/>
    <property type="match status" value="1"/>
</dbReference>
<dbReference type="Pfam" id="PF03951">
    <property type="entry name" value="Gln-synt_N"/>
    <property type="match status" value="1"/>
</dbReference>
<dbReference type="KEGG" id="fal:FRAAL5165"/>
<keyword evidence="4 8" id="KW-0547">Nucleotide-binding</keyword>
<dbReference type="GO" id="GO:0046872">
    <property type="term" value="F:metal ion binding"/>
    <property type="evidence" value="ECO:0007669"/>
    <property type="project" value="UniProtKB-KW"/>
</dbReference>
<feature type="binding site" evidence="8">
    <location>
        <position position="208"/>
    </location>
    <ligand>
        <name>ATP</name>
        <dbReference type="ChEBI" id="CHEBI:30616"/>
    </ligand>
</feature>
<dbReference type="InterPro" id="IPR027303">
    <property type="entry name" value="Gln_synth_gly_rich_site"/>
</dbReference>
<dbReference type="Gene3D" id="3.30.590.10">
    <property type="entry name" value="Glutamine synthetase/guanido kinase, catalytic domain"/>
    <property type="match status" value="1"/>
</dbReference>
<name>Q0RFE0_FRAAA</name>
<evidence type="ECO:0000256" key="12">
    <source>
        <dbReference type="SAM" id="MobiDB-lite"/>
    </source>
</evidence>
<dbReference type="eggNOG" id="COG0174">
    <property type="taxonomic scope" value="Bacteria"/>
</dbReference>
<dbReference type="InterPro" id="IPR008146">
    <property type="entry name" value="Gln_synth_cat_dom"/>
</dbReference>
<dbReference type="PROSITE" id="PS51987">
    <property type="entry name" value="GS_CATALYTIC"/>
    <property type="match status" value="1"/>
</dbReference>